<dbReference type="EMBL" id="AP025225">
    <property type="protein sequence ID" value="BDB96330.1"/>
    <property type="molecule type" value="Genomic_DNA"/>
</dbReference>
<gene>
    <name evidence="3" type="ORF">HYD_4630</name>
</gene>
<feature type="region of interest" description="Disordered" evidence="1">
    <location>
        <begin position="137"/>
        <end position="161"/>
    </location>
</feature>
<organism evidence="3 4">
    <name type="scientific">Candidatus Hydrogenosomobacter endosymbioticus</name>
    <dbReference type="NCBI Taxonomy" id="2558174"/>
    <lineage>
        <taxon>Bacteria</taxon>
        <taxon>Pseudomonadati</taxon>
        <taxon>Pseudomonadota</taxon>
        <taxon>Alphaproteobacteria</taxon>
        <taxon>Holosporales</taxon>
        <taxon>Holosporaceae</taxon>
        <taxon>Candidatus Hydrogenosomobacter</taxon>
    </lineage>
</organism>
<dbReference type="Proteomes" id="UP001320209">
    <property type="component" value="Chromosome"/>
</dbReference>
<accession>A0ABM7V960</accession>
<feature type="signal peptide" evidence="2">
    <location>
        <begin position="1"/>
        <end position="24"/>
    </location>
</feature>
<name>A0ABM7V960_9PROT</name>
<feature type="compositionally biased region" description="Basic and acidic residues" evidence="1">
    <location>
        <begin position="145"/>
        <end position="161"/>
    </location>
</feature>
<dbReference type="RefSeq" id="WP_236864609.1">
    <property type="nucleotide sequence ID" value="NZ_AP025225.1"/>
</dbReference>
<sequence>MKKISIIYLAALSAATLCSYDASAGPILSKAKDGISFVFDNKKTVIPVVGVVGLFVINNKFKIFNNLKIHFISGNNNDDHSMRIKGDNNIISCNLPGIFKSHGNYNNAPAQEAAIDLTLRRLGDLLKKESINEEKNCPAIIKKSNSKDNEEHKGDEQQLKD</sequence>
<evidence type="ECO:0000256" key="1">
    <source>
        <dbReference type="SAM" id="MobiDB-lite"/>
    </source>
</evidence>
<evidence type="ECO:0000256" key="2">
    <source>
        <dbReference type="SAM" id="SignalP"/>
    </source>
</evidence>
<protein>
    <submittedName>
        <fullName evidence="3">Uncharacterized protein</fullName>
    </submittedName>
</protein>
<keyword evidence="4" id="KW-1185">Reference proteome</keyword>
<proteinExistence type="predicted"/>
<keyword evidence="2" id="KW-0732">Signal</keyword>
<evidence type="ECO:0000313" key="4">
    <source>
        <dbReference type="Proteomes" id="UP001320209"/>
    </source>
</evidence>
<feature type="chain" id="PRO_5046062617" evidence="2">
    <location>
        <begin position="25"/>
        <end position="161"/>
    </location>
</feature>
<evidence type="ECO:0000313" key="3">
    <source>
        <dbReference type="EMBL" id="BDB96330.1"/>
    </source>
</evidence>
<reference evidence="3" key="1">
    <citation type="submission" date="2021-10" db="EMBL/GenBank/DDBJ databases">
        <title>Genome Sequence of The Candidatus Hydrogeosomobacter endosymbioticus, an Intracellular Bacterial Symbiont of the Anaerobic Ciliate GW7.</title>
        <authorList>
            <person name="Shiohama Y."/>
            <person name="Shinzato N."/>
        </authorList>
    </citation>
    <scope>NUCLEOTIDE SEQUENCE [LARGE SCALE GENOMIC DNA]</scope>
    <source>
        <strain evidence="3">200920</strain>
    </source>
</reference>